<organism evidence="1 2">
    <name type="scientific">Brachionus plicatilis</name>
    <name type="common">Marine rotifer</name>
    <name type="synonym">Brachionus muelleri</name>
    <dbReference type="NCBI Taxonomy" id="10195"/>
    <lineage>
        <taxon>Eukaryota</taxon>
        <taxon>Metazoa</taxon>
        <taxon>Spiralia</taxon>
        <taxon>Gnathifera</taxon>
        <taxon>Rotifera</taxon>
        <taxon>Eurotatoria</taxon>
        <taxon>Monogononta</taxon>
        <taxon>Pseudotrocha</taxon>
        <taxon>Ploima</taxon>
        <taxon>Brachionidae</taxon>
        <taxon>Brachionus</taxon>
    </lineage>
</organism>
<protein>
    <submittedName>
        <fullName evidence="1">SCP-like extracellular</fullName>
    </submittedName>
</protein>
<proteinExistence type="predicted"/>
<evidence type="ECO:0000313" key="2">
    <source>
        <dbReference type="Proteomes" id="UP000276133"/>
    </source>
</evidence>
<keyword evidence="2" id="KW-1185">Reference proteome</keyword>
<dbReference type="OrthoDB" id="10007879at2759"/>
<dbReference type="Proteomes" id="UP000276133">
    <property type="component" value="Unassembled WGS sequence"/>
</dbReference>
<dbReference type="AlphaFoldDB" id="A0A3M7S1A7"/>
<dbReference type="Gene3D" id="3.40.33.10">
    <property type="entry name" value="CAP"/>
    <property type="match status" value="1"/>
</dbReference>
<sequence>MSKSKLCLKDINDSFSLSIQSSKYSSIFPLKNPQNSSCDRSNFSNIKPIDSKNSMRKLPTILTHLNENETKLYHMLMNYRAKNGLPTIDISKCLTYVAKVHCVDQQISSPFGKCNLHSWSNLGPWTSCCYTKDHKKAKYMWIKPRELTPYKGYGFEIATYTSHIMTPEVAFELWKNSPPHNDLILNKGPWSGKKFRAIGVGISKNYNLTKRINSHFIAELTKIRSSRQMTDIKFTGIGMLKCSTNLCCLVQSLRIAYSLFGYFILNSIR</sequence>
<name>A0A3M7S1A7_BRAPC</name>
<reference evidence="1 2" key="1">
    <citation type="journal article" date="2018" name="Sci. Rep.">
        <title>Genomic signatures of local adaptation to the degree of environmental predictability in rotifers.</title>
        <authorList>
            <person name="Franch-Gras L."/>
            <person name="Hahn C."/>
            <person name="Garcia-Roger E.M."/>
            <person name="Carmona M.J."/>
            <person name="Serra M."/>
            <person name="Gomez A."/>
        </authorList>
    </citation>
    <scope>NUCLEOTIDE SEQUENCE [LARGE SCALE GENOMIC DNA]</scope>
    <source>
        <strain evidence="1">HYR1</strain>
    </source>
</reference>
<accession>A0A3M7S1A7</accession>
<evidence type="ECO:0000313" key="1">
    <source>
        <dbReference type="EMBL" id="RNA29357.1"/>
    </source>
</evidence>
<dbReference type="InterPro" id="IPR035940">
    <property type="entry name" value="CAP_sf"/>
</dbReference>
<gene>
    <name evidence="1" type="ORF">BpHYR1_047938</name>
</gene>
<comment type="caution">
    <text evidence="1">The sequence shown here is derived from an EMBL/GenBank/DDBJ whole genome shotgun (WGS) entry which is preliminary data.</text>
</comment>
<dbReference type="EMBL" id="REGN01002233">
    <property type="protein sequence ID" value="RNA29357.1"/>
    <property type="molecule type" value="Genomic_DNA"/>
</dbReference>